<feature type="compositionally biased region" description="Polar residues" evidence="1">
    <location>
        <begin position="69"/>
        <end position="79"/>
    </location>
</feature>
<sequence>MGIAIAHDLTFNGRSDYKILKKYAEAYQGDPKTKCFSRGRFLHLNGTKYSAEELRDLESNEETDRIKVGNNNLGLEQGS</sequence>
<dbReference type="Proteomes" id="UP001516400">
    <property type="component" value="Unassembled WGS sequence"/>
</dbReference>
<protein>
    <submittedName>
        <fullName evidence="2">Uncharacterized protein</fullName>
    </submittedName>
</protein>
<dbReference type="AlphaFoldDB" id="A0ABD2PAK7"/>
<comment type="caution">
    <text evidence="2">The sequence shown here is derived from an EMBL/GenBank/DDBJ whole genome shotgun (WGS) entry which is preliminary data.</text>
</comment>
<keyword evidence="3" id="KW-1185">Reference proteome</keyword>
<gene>
    <name evidence="2" type="ORF">HHI36_002394</name>
</gene>
<evidence type="ECO:0000313" key="3">
    <source>
        <dbReference type="Proteomes" id="UP001516400"/>
    </source>
</evidence>
<organism evidence="2 3">
    <name type="scientific">Cryptolaemus montrouzieri</name>
    <dbReference type="NCBI Taxonomy" id="559131"/>
    <lineage>
        <taxon>Eukaryota</taxon>
        <taxon>Metazoa</taxon>
        <taxon>Ecdysozoa</taxon>
        <taxon>Arthropoda</taxon>
        <taxon>Hexapoda</taxon>
        <taxon>Insecta</taxon>
        <taxon>Pterygota</taxon>
        <taxon>Neoptera</taxon>
        <taxon>Endopterygota</taxon>
        <taxon>Coleoptera</taxon>
        <taxon>Polyphaga</taxon>
        <taxon>Cucujiformia</taxon>
        <taxon>Coccinelloidea</taxon>
        <taxon>Coccinellidae</taxon>
        <taxon>Scymninae</taxon>
        <taxon>Scymnini</taxon>
        <taxon>Cryptolaemus</taxon>
    </lineage>
</organism>
<proteinExistence type="predicted"/>
<evidence type="ECO:0000256" key="1">
    <source>
        <dbReference type="SAM" id="MobiDB-lite"/>
    </source>
</evidence>
<dbReference type="EMBL" id="JABFTP020000185">
    <property type="protein sequence ID" value="KAL3287938.1"/>
    <property type="molecule type" value="Genomic_DNA"/>
</dbReference>
<feature type="region of interest" description="Disordered" evidence="1">
    <location>
        <begin position="59"/>
        <end position="79"/>
    </location>
</feature>
<name>A0ABD2PAK7_9CUCU</name>
<accession>A0ABD2PAK7</accession>
<evidence type="ECO:0000313" key="2">
    <source>
        <dbReference type="EMBL" id="KAL3287938.1"/>
    </source>
</evidence>
<reference evidence="2 3" key="1">
    <citation type="journal article" date="2021" name="BMC Biol.">
        <title>Horizontally acquired antibacterial genes associated with adaptive radiation of ladybird beetles.</title>
        <authorList>
            <person name="Li H.S."/>
            <person name="Tang X.F."/>
            <person name="Huang Y.H."/>
            <person name="Xu Z.Y."/>
            <person name="Chen M.L."/>
            <person name="Du X.Y."/>
            <person name="Qiu B.Y."/>
            <person name="Chen P.T."/>
            <person name="Zhang W."/>
            <person name="Slipinski A."/>
            <person name="Escalona H.E."/>
            <person name="Waterhouse R.M."/>
            <person name="Zwick A."/>
            <person name="Pang H."/>
        </authorList>
    </citation>
    <scope>NUCLEOTIDE SEQUENCE [LARGE SCALE GENOMIC DNA]</scope>
    <source>
        <strain evidence="2">SYSU2018</strain>
    </source>
</reference>